<comment type="caution">
    <text evidence="2">The sequence shown here is derived from an EMBL/GenBank/DDBJ whole genome shotgun (WGS) entry which is preliminary data.</text>
</comment>
<dbReference type="InterPro" id="IPR050627">
    <property type="entry name" value="Nitroreductase/BluB"/>
</dbReference>
<sequence length="329" mass="35859">MDPRIPDVNTVRMAVDLACRAPSVHNSQPWRWTYTDGRLDLFSDRSRLLPSIDPTARQLVLSCGAALHHLQVAATALKWSTEIDRLPMGEHSNHLASIRFSHGARPASHDFDLVAAIRRRYSDRRPFAPPSTGTGFPGPLNEMLRPGTQLTVLPQDARPVLGAATELTAALRRYDSTYQMEIHWWAGHSADSVGIPPDALATAEQSARVEIGRWFPPGSRSSTGAPGADHSTVVVISTEGDGREDWLRAGEALSAVLLEATADRLATCPLTHLTEFGQSREMIRTLLPGNGCPQALVRIGTTAPEDRPKPTPRLPTDSVLTVTARRASR</sequence>
<evidence type="ECO:0000256" key="1">
    <source>
        <dbReference type="SAM" id="MobiDB-lite"/>
    </source>
</evidence>
<dbReference type="RefSeq" id="WP_371304388.1">
    <property type="nucleotide sequence ID" value="NZ_JAWKJJ010000001.1"/>
</dbReference>
<evidence type="ECO:0000313" key="2">
    <source>
        <dbReference type="EMBL" id="MDV2476641.1"/>
    </source>
</evidence>
<dbReference type="InterPro" id="IPR000415">
    <property type="entry name" value="Nitroreductase-like"/>
</dbReference>
<protein>
    <recommendedName>
        <fullName evidence="4">NAD(P)H nitroreductase</fullName>
    </recommendedName>
</protein>
<evidence type="ECO:0008006" key="4">
    <source>
        <dbReference type="Google" id="ProtNLM"/>
    </source>
</evidence>
<organism evidence="2 3">
    <name type="scientific">Rhodococcus zopfii</name>
    <dbReference type="NCBI Taxonomy" id="43772"/>
    <lineage>
        <taxon>Bacteria</taxon>
        <taxon>Bacillati</taxon>
        <taxon>Actinomycetota</taxon>
        <taxon>Actinomycetes</taxon>
        <taxon>Mycobacteriales</taxon>
        <taxon>Nocardiaceae</taxon>
        <taxon>Rhodococcus</taxon>
    </lineage>
</organism>
<proteinExistence type="predicted"/>
<accession>A0ABU3WRL1</accession>
<reference evidence="2 3" key="1">
    <citation type="submission" date="2019-10" db="EMBL/GenBank/DDBJ databases">
        <title>Draft Genome Assembly of Rhodococcus zopfii DSM44189.</title>
        <authorList>
            <person name="Sutton J.M."/>
            <person name="Akob D.M."/>
            <person name="Bushman T.J."/>
        </authorList>
    </citation>
    <scope>NUCLEOTIDE SEQUENCE [LARGE SCALE GENOMIC DNA]</scope>
    <source>
        <strain evidence="2 3">DSM 44189</strain>
    </source>
</reference>
<dbReference type="NCBIfam" id="NF047509">
    <property type="entry name" value="Rv3131_FMN_oxido"/>
    <property type="match status" value="1"/>
</dbReference>
<keyword evidence="3" id="KW-1185">Reference proteome</keyword>
<dbReference type="SUPFAM" id="SSF55469">
    <property type="entry name" value="FMN-dependent nitroreductase-like"/>
    <property type="match status" value="2"/>
</dbReference>
<dbReference type="PANTHER" id="PTHR23026:SF123">
    <property type="entry name" value="NAD(P)H NITROREDUCTASE RV3131-RELATED"/>
    <property type="match status" value="1"/>
</dbReference>
<dbReference type="Proteomes" id="UP001275440">
    <property type="component" value="Unassembled WGS sequence"/>
</dbReference>
<dbReference type="PANTHER" id="PTHR23026">
    <property type="entry name" value="NADPH NITROREDUCTASE"/>
    <property type="match status" value="1"/>
</dbReference>
<name>A0ABU3WRL1_9NOCA</name>
<feature type="region of interest" description="Disordered" evidence="1">
    <location>
        <begin position="301"/>
        <end position="329"/>
    </location>
</feature>
<gene>
    <name evidence="2" type="ORF">F8M49_17310</name>
</gene>
<dbReference type="Gene3D" id="3.40.109.10">
    <property type="entry name" value="NADH Oxidase"/>
    <property type="match status" value="1"/>
</dbReference>
<evidence type="ECO:0000313" key="3">
    <source>
        <dbReference type="Proteomes" id="UP001275440"/>
    </source>
</evidence>
<dbReference type="EMBL" id="WBMO01000001">
    <property type="protein sequence ID" value="MDV2476641.1"/>
    <property type="molecule type" value="Genomic_DNA"/>
</dbReference>